<evidence type="ECO:0000313" key="5">
    <source>
        <dbReference type="EMBL" id="PVX52616.1"/>
    </source>
</evidence>
<dbReference type="OrthoDB" id="9778383at2"/>
<comment type="caution">
    <text evidence="5">The sequence shown here is derived from an EMBL/GenBank/DDBJ whole genome shotgun (WGS) entry which is preliminary data.</text>
</comment>
<evidence type="ECO:0000256" key="3">
    <source>
        <dbReference type="ARBA" id="ARBA00024484"/>
    </source>
</evidence>
<dbReference type="RefSeq" id="WP_116496143.1">
    <property type="nucleotide sequence ID" value="NZ_QENZ01000003.1"/>
</dbReference>
<keyword evidence="1" id="KW-0547">Nucleotide-binding</keyword>
<dbReference type="PANTHER" id="PTHR43272">
    <property type="entry name" value="LONG-CHAIN-FATTY-ACID--COA LIGASE"/>
    <property type="match status" value="1"/>
</dbReference>
<dbReference type="PANTHER" id="PTHR43272:SF33">
    <property type="entry name" value="AMP-BINDING DOMAIN-CONTAINING PROTEIN-RELATED"/>
    <property type="match status" value="1"/>
</dbReference>
<dbReference type="GO" id="GO:0005524">
    <property type="term" value="F:ATP binding"/>
    <property type="evidence" value="ECO:0007669"/>
    <property type="project" value="UniProtKB-KW"/>
</dbReference>
<proteinExistence type="predicted"/>
<dbReference type="Pfam" id="PF23562">
    <property type="entry name" value="AMP-binding_C_3"/>
    <property type="match status" value="1"/>
</dbReference>
<dbReference type="PROSITE" id="PS00455">
    <property type="entry name" value="AMP_BINDING"/>
    <property type="match status" value="1"/>
</dbReference>
<dbReference type="Proteomes" id="UP000251835">
    <property type="component" value="Unassembled WGS sequence"/>
</dbReference>
<dbReference type="InterPro" id="IPR042099">
    <property type="entry name" value="ANL_N_sf"/>
</dbReference>
<organism evidence="5 6">
    <name type="scientific">Balneicella halophila</name>
    <dbReference type="NCBI Taxonomy" id="1537566"/>
    <lineage>
        <taxon>Bacteria</taxon>
        <taxon>Pseudomonadati</taxon>
        <taxon>Bacteroidota</taxon>
        <taxon>Bacteroidia</taxon>
        <taxon>Bacteroidales</taxon>
        <taxon>Balneicellaceae</taxon>
        <taxon>Balneicella</taxon>
    </lineage>
</organism>
<evidence type="ECO:0000256" key="2">
    <source>
        <dbReference type="ARBA" id="ARBA00022840"/>
    </source>
</evidence>
<dbReference type="EMBL" id="QENZ01000003">
    <property type="protein sequence ID" value="PVX52616.1"/>
    <property type="molecule type" value="Genomic_DNA"/>
</dbReference>
<evidence type="ECO:0000256" key="1">
    <source>
        <dbReference type="ARBA" id="ARBA00022741"/>
    </source>
</evidence>
<dbReference type="InterPro" id="IPR020845">
    <property type="entry name" value="AMP-binding_CS"/>
</dbReference>
<keyword evidence="2" id="KW-0067">ATP-binding</keyword>
<name>A0A7L4US55_BALHA</name>
<dbReference type="SUPFAM" id="SSF56801">
    <property type="entry name" value="Acetyl-CoA synthetase-like"/>
    <property type="match status" value="1"/>
</dbReference>
<dbReference type="InterPro" id="IPR000873">
    <property type="entry name" value="AMP-dep_synth/lig_dom"/>
</dbReference>
<dbReference type="GO" id="GO:0016020">
    <property type="term" value="C:membrane"/>
    <property type="evidence" value="ECO:0007669"/>
    <property type="project" value="TreeGrafter"/>
</dbReference>
<gene>
    <name evidence="5" type="ORF">C7377_0945</name>
</gene>
<dbReference type="GO" id="GO:0004467">
    <property type="term" value="F:long-chain fatty acid-CoA ligase activity"/>
    <property type="evidence" value="ECO:0007669"/>
    <property type="project" value="UniProtKB-EC"/>
</dbReference>
<accession>A0A7L4US55</accession>
<dbReference type="InterPro" id="IPR045851">
    <property type="entry name" value="AMP-bd_C_sf"/>
</dbReference>
<dbReference type="Gene3D" id="3.30.300.30">
    <property type="match status" value="1"/>
</dbReference>
<keyword evidence="6" id="KW-1185">Reference proteome</keyword>
<evidence type="ECO:0000313" key="6">
    <source>
        <dbReference type="Proteomes" id="UP000251835"/>
    </source>
</evidence>
<comment type="catalytic activity">
    <reaction evidence="3">
        <text>a long-chain fatty acid + ATP + CoA = a long-chain fatty acyl-CoA + AMP + diphosphate</text>
        <dbReference type="Rhea" id="RHEA:15421"/>
        <dbReference type="ChEBI" id="CHEBI:30616"/>
        <dbReference type="ChEBI" id="CHEBI:33019"/>
        <dbReference type="ChEBI" id="CHEBI:57287"/>
        <dbReference type="ChEBI" id="CHEBI:57560"/>
        <dbReference type="ChEBI" id="CHEBI:83139"/>
        <dbReference type="ChEBI" id="CHEBI:456215"/>
        <dbReference type="EC" id="6.2.1.3"/>
    </reaction>
    <physiologicalReaction direction="left-to-right" evidence="3">
        <dbReference type="Rhea" id="RHEA:15422"/>
    </physiologicalReaction>
</comment>
<reference evidence="5 6" key="1">
    <citation type="submission" date="2018-05" db="EMBL/GenBank/DDBJ databases">
        <title>Genomic Encyclopedia of Type Strains, Phase IV (KMG-IV): sequencing the most valuable type-strain genomes for metagenomic binning, comparative biology and taxonomic classification.</title>
        <authorList>
            <person name="Goeker M."/>
        </authorList>
    </citation>
    <scope>NUCLEOTIDE SEQUENCE [LARGE SCALE GENOMIC DNA]</scope>
    <source>
        <strain evidence="5 6">DSM 28579</strain>
    </source>
</reference>
<sequence>MENRLVNLFEKAMKECWDSPMFSDYKGKDFKGKDVATTINGLHDLFRSLNIEKGEKIALLGRNSSQWATSYLAVMTYGAVVVPILPDFSKEEVLHILEHSDSVLLISNDKLYENLGEVTIENFKGVYSVNDFSLLQGDEAKKFTLSNSFAKEDIHYNPLPEKELAVISYTSGTSGFSKGVMLTAQNLHSNVEYAFDRMPLDKGEKLVSLLPLAHAFGCAFEFLWPFCRGIHVYYLEKIPSPSLLVQAYKEVKPSLIFMVPLVLEKIYKKNLKPLLETNKMKFLLSIPLINKIIYKKINQKLSDVFGGNFKEVVVGGAALNPEVEELLKKIKFPFTVGYGLTECAPLISYSPWKQFKSQSCGQVVDRMELKLDEEKGREKGVGEILTRGDNVMLGYYKKPEERESVLEDGKWLRTGDLGEIDEDGFLYIRGRSKNMILGPSGQNIYPEEIEAEINNIPMIVENVVVTDSKHRMIALVYLDEEYCKVKGWDEMKMFEKLEDKRKKLNKTLPSYKQIYKMERVNEEFKKTPKQSIKRYLYSDYKEKE</sequence>
<protein>
    <submittedName>
        <fullName evidence="5">Long-chain acyl-CoA synthetase</fullName>
    </submittedName>
</protein>
<dbReference type="AlphaFoldDB" id="A0A7L4US55"/>
<dbReference type="Gene3D" id="3.40.50.12780">
    <property type="entry name" value="N-terminal domain of ligase-like"/>
    <property type="match status" value="1"/>
</dbReference>
<dbReference type="Pfam" id="PF00501">
    <property type="entry name" value="AMP-binding"/>
    <property type="match status" value="1"/>
</dbReference>
<feature type="domain" description="AMP-dependent synthetase/ligase" evidence="4">
    <location>
        <begin position="15"/>
        <end position="396"/>
    </location>
</feature>
<evidence type="ECO:0000259" key="4">
    <source>
        <dbReference type="Pfam" id="PF00501"/>
    </source>
</evidence>